<organism evidence="3 4">
    <name type="scientific">Pseudomonas fluorescens</name>
    <dbReference type="NCBI Taxonomy" id="294"/>
    <lineage>
        <taxon>Bacteria</taxon>
        <taxon>Pseudomonadati</taxon>
        <taxon>Pseudomonadota</taxon>
        <taxon>Gammaproteobacteria</taxon>
        <taxon>Pseudomonadales</taxon>
        <taxon>Pseudomonadaceae</taxon>
        <taxon>Pseudomonas</taxon>
    </lineage>
</organism>
<evidence type="ECO:0000313" key="3">
    <source>
        <dbReference type="EMBL" id="KWV85849.1"/>
    </source>
</evidence>
<evidence type="ECO:0000256" key="1">
    <source>
        <dbReference type="SAM" id="Phobius"/>
    </source>
</evidence>
<sequence>MTRKIMAALCISVAALLLSGCGTVNSVMRKEGDTARELRLVKTYCPSIPRAYSGVAFDFCMLHAAPDPTGFLIPFVLVDIAVSAVADTVVLPYTIYRQSADGNISIYWRPGRS</sequence>
<dbReference type="EMBL" id="LCYA01000121">
    <property type="protein sequence ID" value="KWV85849.1"/>
    <property type="molecule type" value="Genomic_DNA"/>
</dbReference>
<feature type="signal peptide" evidence="2">
    <location>
        <begin position="1"/>
        <end position="26"/>
    </location>
</feature>
<comment type="caution">
    <text evidence="3">The sequence shown here is derived from an EMBL/GenBank/DDBJ whole genome shotgun (WGS) entry which is preliminary data.</text>
</comment>
<dbReference type="InterPro" id="IPR010780">
    <property type="entry name" value="DUF1375"/>
</dbReference>
<evidence type="ECO:0000256" key="2">
    <source>
        <dbReference type="SAM" id="SignalP"/>
    </source>
</evidence>
<feature type="chain" id="PRO_5007138288" description="YceK/YidQ family lipoprotein" evidence="2">
    <location>
        <begin position="27"/>
        <end position="113"/>
    </location>
</feature>
<name>A0A109LE74_PSEFL</name>
<dbReference type="Proteomes" id="UP000061348">
    <property type="component" value="Unassembled WGS sequence"/>
</dbReference>
<dbReference type="PATRIC" id="fig|294.194.peg.5176"/>
<accession>A0A109LE74</accession>
<dbReference type="RefSeq" id="WP_230960117.1">
    <property type="nucleotide sequence ID" value="NZ_LCYA01000121.1"/>
</dbReference>
<evidence type="ECO:0008006" key="5">
    <source>
        <dbReference type="Google" id="ProtNLM"/>
    </source>
</evidence>
<dbReference type="Pfam" id="PF07119">
    <property type="entry name" value="DUF1375"/>
    <property type="match status" value="1"/>
</dbReference>
<evidence type="ECO:0000313" key="4">
    <source>
        <dbReference type="Proteomes" id="UP000061348"/>
    </source>
</evidence>
<keyword evidence="1" id="KW-0812">Transmembrane</keyword>
<proteinExistence type="predicted"/>
<dbReference type="AlphaFoldDB" id="A0A109LE74"/>
<gene>
    <name evidence="3" type="ORF">PFLmoz3_04672</name>
</gene>
<reference evidence="3 4" key="1">
    <citation type="submission" date="2015-05" db="EMBL/GenBank/DDBJ databases">
        <title>A genomic and transcriptomic approach to investigate the blue pigment phenotype in Pseudomonas fluorescens.</title>
        <authorList>
            <person name="Andreani N.A."/>
            <person name="Cardazzo B."/>
        </authorList>
    </citation>
    <scope>NUCLEOTIDE SEQUENCE [LARGE SCALE GENOMIC DNA]</scope>
    <source>
        <strain evidence="3 4">Ps_22</strain>
    </source>
</reference>
<dbReference type="PROSITE" id="PS51257">
    <property type="entry name" value="PROKAR_LIPOPROTEIN"/>
    <property type="match status" value="1"/>
</dbReference>
<feature type="transmembrane region" description="Helical" evidence="1">
    <location>
        <begin position="71"/>
        <end position="96"/>
    </location>
</feature>
<keyword evidence="1" id="KW-1133">Transmembrane helix</keyword>
<keyword evidence="1" id="KW-0472">Membrane</keyword>
<protein>
    <recommendedName>
        <fullName evidence="5">YceK/YidQ family lipoprotein</fullName>
    </recommendedName>
</protein>
<keyword evidence="2" id="KW-0732">Signal</keyword>